<name>A0A517YHY1_9BACT</name>
<evidence type="ECO:0000313" key="4">
    <source>
        <dbReference type="Proteomes" id="UP000315017"/>
    </source>
</evidence>
<evidence type="ECO:0000313" key="3">
    <source>
        <dbReference type="EMBL" id="QDU29826.1"/>
    </source>
</evidence>
<evidence type="ECO:0000256" key="1">
    <source>
        <dbReference type="SAM" id="MobiDB-lite"/>
    </source>
</evidence>
<dbReference type="KEGG" id="aagg:ETAA8_49410"/>
<dbReference type="OrthoDB" id="213409at2"/>
<feature type="chain" id="PRO_5021731825" evidence="2">
    <location>
        <begin position="28"/>
        <end position="192"/>
    </location>
</feature>
<accession>A0A517YHY1</accession>
<dbReference type="RefSeq" id="WP_145094260.1">
    <property type="nucleotide sequence ID" value="NZ_CP036274.1"/>
</dbReference>
<reference evidence="3 4" key="1">
    <citation type="submission" date="2019-02" db="EMBL/GenBank/DDBJ databases">
        <title>Deep-cultivation of Planctomycetes and their phenomic and genomic characterization uncovers novel biology.</title>
        <authorList>
            <person name="Wiegand S."/>
            <person name="Jogler M."/>
            <person name="Boedeker C."/>
            <person name="Pinto D."/>
            <person name="Vollmers J."/>
            <person name="Rivas-Marin E."/>
            <person name="Kohn T."/>
            <person name="Peeters S.H."/>
            <person name="Heuer A."/>
            <person name="Rast P."/>
            <person name="Oberbeckmann S."/>
            <person name="Bunk B."/>
            <person name="Jeske O."/>
            <person name="Meyerdierks A."/>
            <person name="Storesund J.E."/>
            <person name="Kallscheuer N."/>
            <person name="Luecker S."/>
            <person name="Lage O.M."/>
            <person name="Pohl T."/>
            <person name="Merkel B.J."/>
            <person name="Hornburger P."/>
            <person name="Mueller R.-W."/>
            <person name="Bruemmer F."/>
            <person name="Labrenz M."/>
            <person name="Spormann A.M."/>
            <person name="Op den Camp H."/>
            <person name="Overmann J."/>
            <person name="Amann R."/>
            <person name="Jetten M.S.M."/>
            <person name="Mascher T."/>
            <person name="Medema M.H."/>
            <person name="Devos D.P."/>
            <person name="Kaster A.-K."/>
            <person name="Ovreas L."/>
            <person name="Rohde M."/>
            <person name="Galperin M.Y."/>
            <person name="Jogler C."/>
        </authorList>
    </citation>
    <scope>NUCLEOTIDE SEQUENCE [LARGE SCALE GENOMIC DNA]</scope>
    <source>
        <strain evidence="3 4">ETA_A8</strain>
    </source>
</reference>
<feature type="signal peptide" evidence="2">
    <location>
        <begin position="1"/>
        <end position="27"/>
    </location>
</feature>
<gene>
    <name evidence="3" type="ORF">ETAA8_49410</name>
</gene>
<feature type="region of interest" description="Disordered" evidence="1">
    <location>
        <begin position="173"/>
        <end position="192"/>
    </location>
</feature>
<keyword evidence="2" id="KW-0732">Signal</keyword>
<sequence length="192" mass="21108" precursor="true">MRQWFLASSLGLALIAGGSTFLVSTSAAEEPTFWQRVKIDFHRNNAWPEPFQTADRAVTREPFCIMVNNGWKMQNTIGTYLFSPETQELNRAGELKVKWVITQAPIHRRAVFVLVGETPEDTRVRVESVQRYISRVMPEGHLPPVMLTHTEPEGASGEYLNALNNAVNSSIPAPRLPADASISGGSGSSGGN</sequence>
<organism evidence="3 4">
    <name type="scientific">Anatilimnocola aggregata</name>
    <dbReference type="NCBI Taxonomy" id="2528021"/>
    <lineage>
        <taxon>Bacteria</taxon>
        <taxon>Pseudomonadati</taxon>
        <taxon>Planctomycetota</taxon>
        <taxon>Planctomycetia</taxon>
        <taxon>Pirellulales</taxon>
        <taxon>Pirellulaceae</taxon>
        <taxon>Anatilimnocola</taxon>
    </lineage>
</organism>
<evidence type="ECO:0000256" key="2">
    <source>
        <dbReference type="SAM" id="SignalP"/>
    </source>
</evidence>
<dbReference type="EMBL" id="CP036274">
    <property type="protein sequence ID" value="QDU29826.1"/>
    <property type="molecule type" value="Genomic_DNA"/>
</dbReference>
<keyword evidence="4" id="KW-1185">Reference proteome</keyword>
<dbReference type="Proteomes" id="UP000315017">
    <property type="component" value="Chromosome"/>
</dbReference>
<proteinExistence type="predicted"/>
<protein>
    <submittedName>
        <fullName evidence="3">Uncharacterized protein</fullName>
    </submittedName>
</protein>
<dbReference type="AlphaFoldDB" id="A0A517YHY1"/>